<dbReference type="PANTHER" id="PTHR47837:SF1">
    <property type="entry name" value="GTP PYROPHOSPHOKINASE YJBM"/>
    <property type="match status" value="1"/>
</dbReference>
<dbReference type="CDD" id="cd05399">
    <property type="entry name" value="NT_Rel-Spo_like"/>
    <property type="match status" value="1"/>
</dbReference>
<comment type="caution">
    <text evidence="2">The sequence shown here is derived from an EMBL/GenBank/DDBJ whole genome shotgun (WGS) entry which is preliminary data.</text>
</comment>
<dbReference type="PANTHER" id="PTHR47837">
    <property type="entry name" value="GTP PYROPHOSPHOKINASE YJBM"/>
    <property type="match status" value="1"/>
</dbReference>
<reference evidence="2 3" key="1">
    <citation type="submission" date="2020-07" db="EMBL/GenBank/DDBJ databases">
        <title>Draft genome and description of Corynebacterium haemomassiliense strain Marseile-Q3615 sp. nov.</title>
        <authorList>
            <person name="Boxberger M."/>
            <person name="La Scola B."/>
        </authorList>
    </citation>
    <scope>NUCLEOTIDE SEQUENCE [LARGE SCALE GENOMIC DNA]</scope>
    <source>
        <strain evidence="2 3">Marseille-Q3615</strain>
    </source>
</reference>
<dbReference type="Proteomes" id="UP000523682">
    <property type="component" value="Unassembled WGS sequence"/>
</dbReference>
<protein>
    <recommendedName>
        <fullName evidence="1">RelA/SpoT domain-containing protein</fullName>
    </recommendedName>
</protein>
<dbReference type="SMART" id="SM00954">
    <property type="entry name" value="RelA_SpoT"/>
    <property type="match status" value="1"/>
</dbReference>
<dbReference type="Pfam" id="PF04607">
    <property type="entry name" value="RelA_SpoT"/>
    <property type="match status" value="1"/>
</dbReference>
<accession>A0A7W2I4X0</accession>
<evidence type="ECO:0000259" key="1">
    <source>
        <dbReference type="SMART" id="SM00954"/>
    </source>
</evidence>
<dbReference type="EMBL" id="JACDTZ010000004">
    <property type="protein sequence ID" value="MBA5245523.1"/>
    <property type="molecule type" value="Genomic_DNA"/>
</dbReference>
<organism evidence="2 3">
    <name type="scientific">Corynebacterium haemomassiliense</name>
    <dbReference type="NCBI Taxonomy" id="2754726"/>
    <lineage>
        <taxon>Bacteria</taxon>
        <taxon>Bacillati</taxon>
        <taxon>Actinomycetota</taxon>
        <taxon>Actinomycetes</taxon>
        <taxon>Mycobacteriales</taxon>
        <taxon>Corynebacteriaceae</taxon>
        <taxon>Corynebacterium</taxon>
    </lineage>
</organism>
<dbReference type="RefSeq" id="WP_181890152.1">
    <property type="nucleotide sequence ID" value="NZ_JACDTZ010000004.1"/>
</dbReference>
<dbReference type="InterPro" id="IPR007685">
    <property type="entry name" value="RelA_SpoT"/>
</dbReference>
<evidence type="ECO:0000313" key="3">
    <source>
        <dbReference type="Proteomes" id="UP000523682"/>
    </source>
</evidence>
<evidence type="ECO:0000313" key="2">
    <source>
        <dbReference type="EMBL" id="MBA5245523.1"/>
    </source>
</evidence>
<dbReference type="Gene3D" id="3.30.460.10">
    <property type="entry name" value="Beta Polymerase, domain 2"/>
    <property type="match status" value="1"/>
</dbReference>
<gene>
    <name evidence="2" type="ORF">H0193_12045</name>
</gene>
<proteinExistence type="predicted"/>
<dbReference type="GO" id="GO:0015969">
    <property type="term" value="P:guanosine tetraphosphate metabolic process"/>
    <property type="evidence" value="ECO:0007669"/>
    <property type="project" value="InterPro"/>
</dbReference>
<dbReference type="InterPro" id="IPR043519">
    <property type="entry name" value="NT_sf"/>
</dbReference>
<dbReference type="AlphaFoldDB" id="A0A7W2I4X0"/>
<feature type="domain" description="RelA/SpoT" evidence="1">
    <location>
        <begin position="74"/>
        <end position="192"/>
    </location>
</feature>
<dbReference type="InterPro" id="IPR052366">
    <property type="entry name" value="GTP_Pyrophosphokinase"/>
</dbReference>
<name>A0A7W2I4X0_9CORY</name>
<keyword evidence="3" id="KW-1185">Reference proteome</keyword>
<dbReference type="SUPFAM" id="SSF81301">
    <property type="entry name" value="Nucleotidyltransferase"/>
    <property type="match status" value="1"/>
</dbReference>
<sequence>MFDFDFFKEKRPWSKQEINELGEYFAGWAEMPAEASEMIYWHDEIARRTAASCADFAKQLFGGEGQRPDIVSAYRVKSQSTIGDKIRRSKKDPGANVQLGRMWDFAGARITANVLHDDLRYLGYELRRRLVAEGHRVTERDYIARAQPGGYRALHLIIDSAAGIVELQLRTLLQSEWANAFEKLADKTGRRIRYERNYRPENRELAEVAAHLGSIASDIHDMERTRAASNRHSQTSMRNLATIPPGLPLNPRLHELRSRSFEALSRSEAVAGDQASSILSLIRSLRDLSQSLSAFELESE</sequence>